<keyword evidence="2 4" id="KW-0378">Hydrolase</keyword>
<dbReference type="SUPFAM" id="SSF56317">
    <property type="entry name" value="Carbon-nitrogen hydrolase"/>
    <property type="match status" value="1"/>
</dbReference>
<evidence type="ECO:0000256" key="1">
    <source>
        <dbReference type="ARBA" id="ARBA00010613"/>
    </source>
</evidence>
<evidence type="ECO:0000259" key="3">
    <source>
        <dbReference type="PROSITE" id="PS50263"/>
    </source>
</evidence>
<dbReference type="GO" id="GO:0016787">
    <property type="term" value="F:hydrolase activity"/>
    <property type="evidence" value="ECO:0007669"/>
    <property type="project" value="UniProtKB-KW"/>
</dbReference>
<protein>
    <submittedName>
        <fullName evidence="4">Carbon-nitrogen hydrolase family protein</fullName>
    </submittedName>
</protein>
<dbReference type="CDD" id="cd07197">
    <property type="entry name" value="nitrilase"/>
    <property type="match status" value="1"/>
</dbReference>
<dbReference type="EMBL" id="JAOVZR010000001">
    <property type="protein sequence ID" value="MCY0149242.1"/>
    <property type="molecule type" value="Genomic_DNA"/>
</dbReference>
<keyword evidence="5" id="KW-1185">Reference proteome</keyword>
<dbReference type="RefSeq" id="WP_267654743.1">
    <property type="nucleotide sequence ID" value="NZ_JAOVZR010000001.1"/>
</dbReference>
<dbReference type="PANTHER" id="PTHR43674:SF16">
    <property type="entry name" value="CARBON-NITROGEN FAMILY, PUTATIVE (AFU_ORTHOLOGUE AFUA_5G02350)-RELATED"/>
    <property type="match status" value="1"/>
</dbReference>
<dbReference type="PANTHER" id="PTHR43674">
    <property type="entry name" value="NITRILASE C965.09-RELATED"/>
    <property type="match status" value="1"/>
</dbReference>
<gene>
    <name evidence="4" type="ORF">OEG84_16385</name>
</gene>
<dbReference type="Gene3D" id="3.60.110.10">
    <property type="entry name" value="Carbon-nitrogen hydrolase"/>
    <property type="match status" value="1"/>
</dbReference>
<proteinExistence type="inferred from homology"/>
<comment type="caution">
    <text evidence="4">The sequence shown here is derived from an EMBL/GenBank/DDBJ whole genome shotgun (WGS) entry which is preliminary data.</text>
</comment>
<evidence type="ECO:0000256" key="2">
    <source>
        <dbReference type="ARBA" id="ARBA00022801"/>
    </source>
</evidence>
<dbReference type="InterPro" id="IPR003010">
    <property type="entry name" value="C-N_Hydrolase"/>
</dbReference>
<reference evidence="4" key="1">
    <citation type="submission" date="2022-10" db="EMBL/GenBank/DDBJ databases">
        <title>Hoeflea sp. G2-23, isolated from marine algae.</title>
        <authorList>
            <person name="Kristyanto S."/>
            <person name="Kim J.M."/>
            <person name="Jeon C.O."/>
        </authorList>
    </citation>
    <scope>NUCLEOTIDE SEQUENCE</scope>
    <source>
        <strain evidence="4">G2-23</strain>
    </source>
</reference>
<dbReference type="InterPro" id="IPR001110">
    <property type="entry name" value="UPF0012_CS"/>
</dbReference>
<comment type="similarity">
    <text evidence="1">Belongs to the carbon-nitrogen hydrolase superfamily. NIT1/NIT2 family.</text>
</comment>
<dbReference type="InterPro" id="IPR050345">
    <property type="entry name" value="Aliph_Amidase/BUP"/>
</dbReference>
<feature type="domain" description="CN hydrolase" evidence="3">
    <location>
        <begin position="9"/>
        <end position="252"/>
    </location>
</feature>
<sequence>MTASQSRTPRVAVAQFNCVADDVAANLERIGELIRAASNDGADLVILHETATTGYFIADKLDRLAETEDGPSATAIAGFAKAGAIHVAIGMAIREGEKVYDAQLLFGPDGTRLATYKKVHLFSAEREWYAYGNEAMVIDTSIGRIGLSICYDLMFPEYIRKLADLGADLVINSTNWISDHFQRETWGWTGSAVESLARTRALENGVWVAMANGIGPEQGFDSLGHSCVVAPSGKVLASAAAAQGIAAATLDYDSDDLARWRAIATYRADRRPELY</sequence>
<name>A0ABT3ZBS9_9HYPH</name>
<accession>A0ABT3ZBS9</accession>
<dbReference type="Pfam" id="PF00795">
    <property type="entry name" value="CN_hydrolase"/>
    <property type="match status" value="1"/>
</dbReference>
<dbReference type="PROSITE" id="PS50263">
    <property type="entry name" value="CN_HYDROLASE"/>
    <property type="match status" value="1"/>
</dbReference>
<organism evidence="4 5">
    <name type="scientific">Hoeflea algicola</name>
    <dbReference type="NCBI Taxonomy" id="2983763"/>
    <lineage>
        <taxon>Bacteria</taxon>
        <taxon>Pseudomonadati</taxon>
        <taxon>Pseudomonadota</taxon>
        <taxon>Alphaproteobacteria</taxon>
        <taxon>Hyphomicrobiales</taxon>
        <taxon>Rhizobiaceae</taxon>
        <taxon>Hoeflea</taxon>
    </lineage>
</organism>
<dbReference type="InterPro" id="IPR036526">
    <property type="entry name" value="C-N_Hydrolase_sf"/>
</dbReference>
<dbReference type="PROSITE" id="PS01227">
    <property type="entry name" value="UPF0012"/>
    <property type="match status" value="1"/>
</dbReference>
<evidence type="ECO:0000313" key="4">
    <source>
        <dbReference type="EMBL" id="MCY0149242.1"/>
    </source>
</evidence>
<evidence type="ECO:0000313" key="5">
    <source>
        <dbReference type="Proteomes" id="UP001073227"/>
    </source>
</evidence>
<dbReference type="Proteomes" id="UP001073227">
    <property type="component" value="Unassembled WGS sequence"/>
</dbReference>